<sequence>MNKLYKWCLLSCMAATLSSCNDFLTEENPSGLTADTFYKTESGAEALINSCYTPLRFWYGQEYATSMTELGTDIFTREMVVPKLSFPIITRHYKVPAMR</sequence>
<evidence type="ECO:0008006" key="4">
    <source>
        <dbReference type="Google" id="ProtNLM"/>
    </source>
</evidence>
<evidence type="ECO:0000256" key="1">
    <source>
        <dbReference type="SAM" id="SignalP"/>
    </source>
</evidence>
<evidence type="ECO:0000313" key="2">
    <source>
        <dbReference type="EMBL" id="WHX10096.1"/>
    </source>
</evidence>
<dbReference type="SUPFAM" id="SSF48452">
    <property type="entry name" value="TPR-like"/>
    <property type="match status" value="1"/>
</dbReference>
<accession>A0AA95HP73</accession>
<dbReference type="InterPro" id="IPR011990">
    <property type="entry name" value="TPR-like_helical_dom_sf"/>
</dbReference>
<dbReference type="EMBL" id="CP126056">
    <property type="protein sequence ID" value="WHX10096.1"/>
    <property type="molecule type" value="Genomic_DNA"/>
</dbReference>
<feature type="signal peptide" evidence="1">
    <location>
        <begin position="1"/>
        <end position="21"/>
    </location>
</feature>
<gene>
    <name evidence="2" type="ORF">QNN11_00400</name>
</gene>
<dbReference type="AlphaFoldDB" id="A0AA95HP73"/>
<evidence type="ECO:0000313" key="3">
    <source>
        <dbReference type="Proteomes" id="UP001177934"/>
    </source>
</evidence>
<proteinExistence type="predicted"/>
<dbReference type="Proteomes" id="UP001177934">
    <property type="component" value="Chromosome"/>
</dbReference>
<dbReference type="PROSITE" id="PS51257">
    <property type="entry name" value="PROKAR_LIPOPROTEIN"/>
    <property type="match status" value="1"/>
</dbReference>
<name>A0AA95HP73_9BACT</name>
<feature type="chain" id="PRO_5041717203" description="RagB/SusD family nutrient uptake outer membrane protein" evidence="1">
    <location>
        <begin position="22"/>
        <end position="99"/>
    </location>
</feature>
<organism evidence="2 3">
    <name type="scientific">Phocaeicola dorei</name>
    <dbReference type="NCBI Taxonomy" id="357276"/>
    <lineage>
        <taxon>Bacteria</taxon>
        <taxon>Pseudomonadati</taxon>
        <taxon>Bacteroidota</taxon>
        <taxon>Bacteroidia</taxon>
        <taxon>Bacteroidales</taxon>
        <taxon>Bacteroidaceae</taxon>
        <taxon>Phocaeicola</taxon>
    </lineage>
</organism>
<reference evidence="2" key="1">
    <citation type="journal article" date="2023" name="Nat. Commun.">
        <title>Identification of a novel Human Milk Oligosaccharides utilization cluster in the infant gut commensal Bacteroides dorei.</title>
        <authorList>
            <person name="Kijner S."/>
            <person name="Ennis D."/>
            <person name="Shmorak S."/>
            <person name="Florentin A."/>
            <person name="Yassour M."/>
        </authorList>
    </citation>
    <scope>NUCLEOTIDE SEQUENCE</scope>
    <source>
        <strain evidence="2">2</strain>
    </source>
</reference>
<dbReference type="Gene3D" id="1.25.40.390">
    <property type="match status" value="1"/>
</dbReference>
<keyword evidence="1" id="KW-0732">Signal</keyword>
<protein>
    <recommendedName>
        <fullName evidence="4">RagB/SusD family nutrient uptake outer membrane protein</fullName>
    </recommendedName>
</protein>